<dbReference type="PANTHER" id="PTHR18964">
    <property type="entry name" value="ROK (REPRESSOR, ORF, KINASE) FAMILY"/>
    <property type="match status" value="1"/>
</dbReference>
<dbReference type="AlphaFoldDB" id="A0A512PF98"/>
<gene>
    <name evidence="3" type="ORF">CSO01_25780</name>
</gene>
<comment type="caution">
    <text evidence="3">The sequence shown here is derived from an EMBL/GenBank/DDBJ whole genome shotgun (WGS) entry which is preliminary data.</text>
</comment>
<name>A0A512PF98_9CELL</name>
<dbReference type="Gene3D" id="3.30.420.40">
    <property type="match status" value="2"/>
</dbReference>
<evidence type="ECO:0000256" key="1">
    <source>
        <dbReference type="ARBA" id="ARBA00006479"/>
    </source>
</evidence>
<dbReference type="Proteomes" id="UP000321798">
    <property type="component" value="Unassembled WGS sequence"/>
</dbReference>
<evidence type="ECO:0000313" key="4">
    <source>
        <dbReference type="Proteomes" id="UP000321798"/>
    </source>
</evidence>
<dbReference type="InterPro" id="IPR000600">
    <property type="entry name" value="ROK"/>
</dbReference>
<dbReference type="SUPFAM" id="SSF46785">
    <property type="entry name" value="Winged helix' DNA-binding domain"/>
    <property type="match status" value="1"/>
</dbReference>
<evidence type="ECO:0000259" key="2">
    <source>
        <dbReference type="Pfam" id="PF09339"/>
    </source>
</evidence>
<feature type="domain" description="HTH iclR-type" evidence="2">
    <location>
        <begin position="21"/>
        <end position="63"/>
    </location>
</feature>
<dbReference type="PANTHER" id="PTHR18964:SF149">
    <property type="entry name" value="BIFUNCTIONAL UDP-N-ACETYLGLUCOSAMINE 2-EPIMERASE_N-ACETYLMANNOSAMINE KINASE"/>
    <property type="match status" value="1"/>
</dbReference>
<accession>A0A512PF98</accession>
<organism evidence="3 4">
    <name type="scientific">Cellulomonas soli</name>
    <dbReference type="NCBI Taxonomy" id="931535"/>
    <lineage>
        <taxon>Bacteria</taxon>
        <taxon>Bacillati</taxon>
        <taxon>Actinomycetota</taxon>
        <taxon>Actinomycetes</taxon>
        <taxon>Micrococcales</taxon>
        <taxon>Cellulomonadaceae</taxon>
        <taxon>Cellulomonas</taxon>
    </lineage>
</organism>
<keyword evidence="3" id="KW-0418">Kinase</keyword>
<dbReference type="Pfam" id="PF00480">
    <property type="entry name" value="ROK"/>
    <property type="match status" value="1"/>
</dbReference>
<dbReference type="GO" id="GO:0003677">
    <property type="term" value="F:DNA binding"/>
    <property type="evidence" value="ECO:0007669"/>
    <property type="project" value="InterPro"/>
</dbReference>
<dbReference type="GO" id="GO:0016301">
    <property type="term" value="F:kinase activity"/>
    <property type="evidence" value="ECO:0007669"/>
    <property type="project" value="UniProtKB-KW"/>
</dbReference>
<dbReference type="InterPro" id="IPR043129">
    <property type="entry name" value="ATPase_NBD"/>
</dbReference>
<sequence>MSSTAARTATTRVVTDINRTAILDALAQHGPQTRTALRERTGLSPATVDRLCTALEREGLVVRAGVEKSSGGRPSTLFRFAGERRVIVTAEVTAHVSRGLLVGLDGSVSDRVERSYGPDADPDRRLDETLELVAALVRAARAGNRSCLGVALSVPGVVDDDGRVSNSAELGWERLAVGSIVEHRTGLPTLVENDANAIAVGEWTQGVGAGTDSLVSVVLGVGLGAGIVSQGRLVRGARAGAGEIGYLLAGRDAFDRLHTRQGDLESRIGALAARYQGERGPLGTAGLLDAAAAGDAAALPLADELLDYLSLSIAALTTVLDPEVVVLSGQLPQDTAWLLHGVEGRLTGRIPFPPKVVVGALGADAPLLGVGELMARRTKGSVYLA</sequence>
<dbReference type="InterPro" id="IPR036390">
    <property type="entry name" value="WH_DNA-bd_sf"/>
</dbReference>
<protein>
    <submittedName>
        <fullName evidence="3">Sugar kinase</fullName>
    </submittedName>
</protein>
<keyword evidence="3" id="KW-0808">Transferase</keyword>
<keyword evidence="4" id="KW-1185">Reference proteome</keyword>
<dbReference type="EMBL" id="BKAL01000008">
    <property type="protein sequence ID" value="GEP69863.1"/>
    <property type="molecule type" value="Genomic_DNA"/>
</dbReference>
<dbReference type="InterPro" id="IPR036388">
    <property type="entry name" value="WH-like_DNA-bd_sf"/>
</dbReference>
<dbReference type="Gene3D" id="1.10.10.10">
    <property type="entry name" value="Winged helix-like DNA-binding domain superfamily/Winged helix DNA-binding domain"/>
    <property type="match status" value="1"/>
</dbReference>
<proteinExistence type="inferred from homology"/>
<dbReference type="SUPFAM" id="SSF53067">
    <property type="entry name" value="Actin-like ATPase domain"/>
    <property type="match status" value="1"/>
</dbReference>
<dbReference type="InterPro" id="IPR005471">
    <property type="entry name" value="Tscrpt_reg_IclR_N"/>
</dbReference>
<dbReference type="CDD" id="cd00090">
    <property type="entry name" value="HTH_ARSR"/>
    <property type="match status" value="1"/>
</dbReference>
<evidence type="ECO:0000313" key="3">
    <source>
        <dbReference type="EMBL" id="GEP69863.1"/>
    </source>
</evidence>
<dbReference type="InterPro" id="IPR011991">
    <property type="entry name" value="ArsR-like_HTH"/>
</dbReference>
<dbReference type="GO" id="GO:0006355">
    <property type="term" value="P:regulation of DNA-templated transcription"/>
    <property type="evidence" value="ECO:0007669"/>
    <property type="project" value="InterPro"/>
</dbReference>
<reference evidence="3 4" key="1">
    <citation type="submission" date="2019-07" db="EMBL/GenBank/DDBJ databases">
        <title>Whole genome shotgun sequence of Cellulomonas soli NBRC 109434.</title>
        <authorList>
            <person name="Hosoyama A."/>
            <person name="Uohara A."/>
            <person name="Ohji S."/>
            <person name="Ichikawa N."/>
        </authorList>
    </citation>
    <scope>NUCLEOTIDE SEQUENCE [LARGE SCALE GENOMIC DNA]</scope>
    <source>
        <strain evidence="3 4">NBRC 109434</strain>
    </source>
</reference>
<dbReference type="RefSeq" id="WP_223203638.1">
    <property type="nucleotide sequence ID" value="NZ_BAABBJ010000001.1"/>
</dbReference>
<comment type="similarity">
    <text evidence="1">Belongs to the ROK (NagC/XylR) family.</text>
</comment>
<dbReference type="Pfam" id="PF09339">
    <property type="entry name" value="HTH_IclR"/>
    <property type="match status" value="1"/>
</dbReference>